<evidence type="ECO:0000313" key="2">
    <source>
        <dbReference type="EMBL" id="TXD72090.1"/>
    </source>
</evidence>
<comment type="caution">
    <text evidence="2">The sequence shown here is derived from an EMBL/GenBank/DDBJ whole genome shotgun (WGS) entry which is preliminary data.</text>
</comment>
<keyword evidence="3" id="KW-1185">Reference proteome</keyword>
<protein>
    <submittedName>
        <fullName evidence="2">DUF2254 domain-containing protein</fullName>
    </submittedName>
</protein>
<keyword evidence="1" id="KW-1133">Transmembrane helix</keyword>
<evidence type="ECO:0000313" key="3">
    <source>
        <dbReference type="Proteomes" id="UP000321497"/>
    </source>
</evidence>
<dbReference type="OrthoDB" id="2955631at2"/>
<dbReference type="InterPro" id="IPR018723">
    <property type="entry name" value="DUF2254_membrane"/>
</dbReference>
<keyword evidence="1" id="KW-0472">Membrane</keyword>
<organism evidence="2 3">
    <name type="scientific">Aequorivita antarctica</name>
    <dbReference type="NCBI Taxonomy" id="153266"/>
    <lineage>
        <taxon>Bacteria</taxon>
        <taxon>Pseudomonadati</taxon>
        <taxon>Bacteroidota</taxon>
        <taxon>Flavobacteriia</taxon>
        <taxon>Flavobacteriales</taxon>
        <taxon>Flavobacteriaceae</taxon>
        <taxon>Aequorivita</taxon>
    </lineage>
</organism>
<dbReference type="AlphaFoldDB" id="A0A5C6YWV5"/>
<proteinExistence type="predicted"/>
<feature type="transmembrane region" description="Helical" evidence="1">
    <location>
        <begin position="20"/>
        <end position="40"/>
    </location>
</feature>
<feature type="transmembrane region" description="Helical" evidence="1">
    <location>
        <begin position="64"/>
        <end position="90"/>
    </location>
</feature>
<name>A0A5C6YWV5_9FLAO</name>
<evidence type="ECO:0000256" key="1">
    <source>
        <dbReference type="SAM" id="Phobius"/>
    </source>
</evidence>
<feature type="transmembrane region" description="Helical" evidence="1">
    <location>
        <begin position="111"/>
        <end position="132"/>
    </location>
</feature>
<dbReference type="Proteomes" id="UP000321497">
    <property type="component" value="Unassembled WGS sequence"/>
</dbReference>
<reference evidence="2 3" key="1">
    <citation type="submission" date="2019-08" db="EMBL/GenBank/DDBJ databases">
        <title>Genome of Aequorivita antarctica SW49 (type strain).</title>
        <authorList>
            <person name="Bowman J.P."/>
        </authorList>
    </citation>
    <scope>NUCLEOTIDE SEQUENCE [LARGE SCALE GENOMIC DNA]</scope>
    <source>
        <strain evidence="2 3">SW49</strain>
    </source>
</reference>
<dbReference type="EMBL" id="VORT01000010">
    <property type="protein sequence ID" value="TXD72090.1"/>
    <property type="molecule type" value="Genomic_DNA"/>
</dbReference>
<dbReference type="Pfam" id="PF10011">
    <property type="entry name" value="DUF2254"/>
    <property type="match status" value="1"/>
</dbReference>
<sequence length="430" mass="48941">MKHFLIRFATFFRTVKSKIAFYPTLIAIAGFFLALGMIILEQQGISRKIIDVFPMLMVEDGDTALNVLSTCIGGLISMMVFSFSMVMLLLSQASSNFSPRLLPGLISNKRHQIILGIFLATIVYNIFTLFSVNTSEEKYTLPGFSILLGVLFTIVCLSAFIFFIHNISQSIQINNIMDGIYDQAMDRLNEIIDSEENATKMLVAHFPNTSEWQSYTSSKNGYFQNISIKNITEICKKNDVRIYITIPKGLFVLKNNSVLKTSKVLDEKIVDEIFSNMNFARGEYIRDNYTLAFKQITEIAVKAMSPGINDPGTAINAIDYLTELFALRMKKNNSGVLIADNKAYIKMAIIQFEELLYNVMASLRTYCKHDPIVVQKLIWMLKYLQDQPAADETYTTAIKEELKVLIDNMNFDSEKDKRVLRRLAEMEKDS</sequence>
<dbReference type="RefSeq" id="WP_111845229.1">
    <property type="nucleotide sequence ID" value="NZ_UEGI01000015.1"/>
</dbReference>
<feature type="transmembrane region" description="Helical" evidence="1">
    <location>
        <begin position="144"/>
        <end position="164"/>
    </location>
</feature>
<keyword evidence="1" id="KW-0812">Transmembrane</keyword>
<accession>A0A5C6YWV5</accession>
<gene>
    <name evidence="2" type="ORF">ESU54_13610</name>
</gene>